<keyword evidence="2" id="KW-1185">Reference proteome</keyword>
<accession>M1LT35</accession>
<dbReference type="Gene3D" id="2.60.320.10">
    <property type="entry name" value="N-utilization substance G protein NusG, insert domain"/>
    <property type="match status" value="1"/>
</dbReference>
<sequence>MFKKWDIIIIAFLICLSFIPELILGVMLGKNYNGTYAEITVDGKLIKKIPLSEHRGDETIDIKTAYGYNTLEIKDQSIKVVDADCKDKICEKSGFITDPGKIIVCLPHKMMVEIKSTDIASDD</sequence>
<dbReference type="CDD" id="cd09911">
    <property type="entry name" value="Lin0431_like"/>
    <property type="match status" value="1"/>
</dbReference>
<dbReference type="Proteomes" id="UP000011728">
    <property type="component" value="Chromosome"/>
</dbReference>
<gene>
    <name evidence="1" type="ORF">Cspa_c24150</name>
</gene>
<organism evidence="1 2">
    <name type="scientific">Clostridium saccharoperbutylacetonicum N1-4(HMT)</name>
    <dbReference type="NCBI Taxonomy" id="931276"/>
    <lineage>
        <taxon>Bacteria</taxon>
        <taxon>Bacillati</taxon>
        <taxon>Bacillota</taxon>
        <taxon>Clostridia</taxon>
        <taxon>Eubacteriales</taxon>
        <taxon>Clostridiaceae</taxon>
        <taxon>Clostridium</taxon>
    </lineage>
</organism>
<dbReference type="STRING" id="36745.CLSAP_22300"/>
<dbReference type="EMBL" id="CP004121">
    <property type="protein sequence ID" value="AGF56180.1"/>
    <property type="molecule type" value="Genomic_DNA"/>
</dbReference>
<proteinExistence type="predicted"/>
<dbReference type="InterPro" id="IPR038690">
    <property type="entry name" value="NusG_2_sf"/>
</dbReference>
<evidence type="ECO:0000313" key="1">
    <source>
        <dbReference type="EMBL" id="AGF56180.1"/>
    </source>
</evidence>
<dbReference type="KEGG" id="csr:Cspa_c24150"/>
<name>M1LT35_9CLOT</name>
<dbReference type="AlphaFoldDB" id="M1LT35"/>
<evidence type="ECO:0000313" key="2">
    <source>
        <dbReference type="Proteomes" id="UP000011728"/>
    </source>
</evidence>
<dbReference type="eggNOG" id="COG5341">
    <property type="taxonomic scope" value="Bacteria"/>
</dbReference>
<protein>
    <submittedName>
        <fullName evidence="1">Uncharacterized protein</fullName>
    </submittedName>
</protein>
<dbReference type="Pfam" id="PF07009">
    <property type="entry name" value="NusG_II"/>
    <property type="match status" value="1"/>
</dbReference>
<dbReference type="OrthoDB" id="47603at2"/>
<dbReference type="RefSeq" id="WP_015392499.1">
    <property type="nucleotide sequence ID" value="NC_020291.1"/>
</dbReference>
<reference evidence="1 2" key="1">
    <citation type="submission" date="2013-02" db="EMBL/GenBank/DDBJ databases">
        <title>Genome sequence of Clostridium saccharoperbutylacetonicum N1-4(HMT).</title>
        <authorList>
            <person name="Poehlein A."/>
            <person name="Daniel R."/>
        </authorList>
    </citation>
    <scope>NUCLEOTIDE SEQUENCE [LARGE SCALE GENOMIC DNA]</scope>
    <source>
        <strain evidence="2">N1-4(HMT)</strain>
    </source>
</reference>
<dbReference type="PATRIC" id="fig|931276.5.peg.2419"/>
<dbReference type="HOGENOM" id="CLU_130936_1_2_9"/>